<sequence length="105" mass="11770">MTTFDEREQAFEAKFAHDEEMQFKARARRNKMLGLWAADLLGKTGSSANEYAQSIVAADLEEASHEDVVRKLTGDLGSRASEEQIRLKLQELLVQAQADILNETS</sequence>
<dbReference type="InterPro" id="IPR009945">
    <property type="entry name" value="ATPase_inh_sub_z"/>
</dbReference>
<evidence type="ECO:0008006" key="3">
    <source>
        <dbReference type="Google" id="ProtNLM"/>
    </source>
</evidence>
<dbReference type="Proteomes" id="UP000051326">
    <property type="component" value="Unassembled WGS sequence"/>
</dbReference>
<reference evidence="1 2" key="1">
    <citation type="submission" date="2015-09" db="EMBL/GenBank/DDBJ databases">
        <authorList>
            <consortium name="Swine Surveillance"/>
        </authorList>
    </citation>
    <scope>NUCLEOTIDE SEQUENCE [LARGE SCALE GENOMIC DNA]</scope>
    <source>
        <strain evidence="1 2">CECT 8399</strain>
    </source>
</reference>
<protein>
    <recommendedName>
        <fullName evidence="3">Aldolase</fullName>
    </recommendedName>
</protein>
<dbReference type="InterPro" id="IPR038293">
    <property type="entry name" value="ATPase_inh_sub_z_sf"/>
</dbReference>
<dbReference type="Gene3D" id="1.10.790.20">
    <property type="entry name" value="Domain of unknown function DUF1476"/>
    <property type="match status" value="1"/>
</dbReference>
<dbReference type="RefSeq" id="WP_058286693.1">
    <property type="nucleotide sequence ID" value="NZ_CP081031.1"/>
</dbReference>
<name>A0A0P1HXR6_9RHOB</name>
<dbReference type="Pfam" id="PF07345">
    <property type="entry name" value="ATPaseInh_sub_z"/>
    <property type="match status" value="1"/>
</dbReference>
<evidence type="ECO:0000313" key="2">
    <source>
        <dbReference type="Proteomes" id="UP000051326"/>
    </source>
</evidence>
<dbReference type="AlphaFoldDB" id="A0A0P1HXR6"/>
<proteinExistence type="predicted"/>
<organism evidence="1 2">
    <name type="scientific">Leisingera aquaemixtae</name>
    <dbReference type="NCBI Taxonomy" id="1396826"/>
    <lineage>
        <taxon>Bacteria</taxon>
        <taxon>Pseudomonadati</taxon>
        <taxon>Pseudomonadota</taxon>
        <taxon>Alphaproteobacteria</taxon>
        <taxon>Rhodobacterales</taxon>
        <taxon>Roseobacteraceae</taxon>
        <taxon>Leisingera</taxon>
    </lineage>
</organism>
<dbReference type="PIRSF" id="PIRSF031780">
    <property type="entry name" value="UCP031780"/>
    <property type="match status" value="1"/>
</dbReference>
<dbReference type="EMBL" id="CYSR01000030">
    <property type="protein sequence ID" value="CUI00628.1"/>
    <property type="molecule type" value="Genomic_DNA"/>
</dbReference>
<accession>A0A0P1HXR6</accession>
<evidence type="ECO:0000313" key="1">
    <source>
        <dbReference type="EMBL" id="CUI00628.1"/>
    </source>
</evidence>
<gene>
    <name evidence="1" type="ORF">PHA8399_02761</name>
</gene>
<dbReference type="STRING" id="1396826.PHA8399_02761"/>